<dbReference type="RefSeq" id="WP_068170048.1">
    <property type="nucleotide sequence ID" value="NZ_BAQB01000097.1"/>
</dbReference>
<evidence type="ECO:0000259" key="9">
    <source>
        <dbReference type="Pfam" id="PF04413"/>
    </source>
</evidence>
<dbReference type="Pfam" id="PF04028">
    <property type="entry name" value="DUF374"/>
    <property type="match status" value="1"/>
</dbReference>
<dbReference type="InterPro" id="IPR007507">
    <property type="entry name" value="Glycos_transf_N"/>
</dbReference>
<evidence type="ECO:0000259" key="8">
    <source>
        <dbReference type="Pfam" id="PF04028"/>
    </source>
</evidence>
<comment type="caution">
    <text evidence="10">The sequence shown here is derived from an EMBL/GenBank/DDBJ whole genome shotgun (WGS) entry which is preliminary data.</text>
</comment>
<dbReference type="InterPro" id="IPR039901">
    <property type="entry name" value="Kdotransferase"/>
</dbReference>
<dbReference type="InterPro" id="IPR038107">
    <property type="entry name" value="Glycos_transf_N_sf"/>
</dbReference>
<comment type="function">
    <text evidence="1">Involved in lipopolysaccharide (LPS) biosynthesis. Catalyzes the transfer of 3-deoxy-D-manno-octulosonate (Kdo) residue(s) from CMP-Kdo to lipid IV(A), the tetraacyldisaccharide-1,4'-bisphosphate precursor of lipid A.</text>
</comment>
<sequence length="621" mass="69174">MTLAAHAIHLWLGFCLRTTRWQITGTPAGRAAITQPQAGYVVAFWHRHLTLAPALWFWARRREPSLRLYAFISRNADGRLIADAIRPWNITAIHGSTARRGKDKGGATALRTALRIINEGGHIGITPDGPRGPAESIQPGAEALSRIARRPLIPVGMDCTSIHLPSWDRLRLPLPFGRGVIAPRTPILRPDAATLRTALTDANSQAETQRAHTRRTIIEQLWGGIGTALAPAITIMTRLRLRRGKELPDRLRERMGLTRRTARARRTLWIHAASVGETLCARPLLDALLAQDPTLHVLFTTATVTGSHIMAQHPAMNTRVTHQFIPHDVPRWIKRFLKRWSPQGAVFVESELWPGIITELSRRHIPIMVVNGRLSDRSARRWQRFRPFIHSLFSRLTWVAARGAEDAAHFRSLGVKTVYNHGDLKRDAAPLPHNPAELTRLRTLIGQRPVFVAASTHPGEEELILQAAEKARQKQPTLLTILVPRHPNRGPELKARFNLPSRQSGQDPNATMPVFLADTLGELGLFYRLADSCFLGHSLIAPGGGHNPFEPLRLGVPTATGPHMTNWREAVTQLAETLQTVENTDSLAQWLNRPNTKTTTPVPEAHIVNTLTATILESLER</sequence>
<evidence type="ECO:0000256" key="4">
    <source>
        <dbReference type="ARBA" id="ARBA00019077"/>
    </source>
</evidence>
<evidence type="ECO:0000256" key="1">
    <source>
        <dbReference type="ARBA" id="ARBA00003394"/>
    </source>
</evidence>
<name>A0ABQ0QLR9_9PROT</name>
<gene>
    <name evidence="10" type="ORF">AA106556_2077</name>
</gene>
<accession>A0ABQ0QLR9</accession>
<dbReference type="InterPro" id="IPR007172">
    <property type="entry name" value="DUF374"/>
</dbReference>
<protein>
    <recommendedName>
        <fullName evidence="4">3-deoxy-D-manno-octulosonic acid transferase</fullName>
        <ecNumber evidence="3">2.4.99.12</ecNumber>
    </recommendedName>
    <alternativeName>
        <fullName evidence="6">Lipid IV(A) 3-deoxy-D-manno-octulosonic acid transferase</fullName>
    </alternativeName>
</protein>
<comment type="catalytic activity">
    <reaction evidence="7">
        <text>lipid IVA (E. coli) + CMP-3-deoxy-beta-D-manno-octulosonate = alpha-Kdo-(2-&gt;6)-lipid IVA (E. coli) + CMP + H(+)</text>
        <dbReference type="Rhea" id="RHEA:28066"/>
        <dbReference type="ChEBI" id="CHEBI:15378"/>
        <dbReference type="ChEBI" id="CHEBI:58603"/>
        <dbReference type="ChEBI" id="CHEBI:60364"/>
        <dbReference type="ChEBI" id="CHEBI:60377"/>
        <dbReference type="ChEBI" id="CHEBI:85987"/>
        <dbReference type="EC" id="2.4.99.12"/>
    </reaction>
</comment>
<reference evidence="10" key="1">
    <citation type="submission" date="2013-04" db="EMBL/GenBank/DDBJ databases">
        <title>The genome sequencing project of 58 acetic acid bacteria.</title>
        <authorList>
            <person name="Okamoto-Kainuma A."/>
            <person name="Ishikawa M."/>
            <person name="Umino S."/>
            <person name="Koizumi Y."/>
            <person name="Shiwa Y."/>
            <person name="Yoshikawa H."/>
            <person name="Matsutani M."/>
            <person name="Matsushita K."/>
        </authorList>
    </citation>
    <scope>NUCLEOTIDE SEQUENCE</scope>
    <source>
        <strain evidence="10">NBRC 106556</strain>
    </source>
</reference>
<evidence type="ECO:0000313" key="10">
    <source>
        <dbReference type="EMBL" id="GBR49507.1"/>
    </source>
</evidence>
<evidence type="ECO:0000256" key="6">
    <source>
        <dbReference type="ARBA" id="ARBA00031445"/>
    </source>
</evidence>
<dbReference type="EC" id="2.4.99.12" evidence="3"/>
<dbReference type="PANTHER" id="PTHR42755:SF1">
    <property type="entry name" value="3-DEOXY-D-MANNO-OCTULOSONIC ACID TRANSFERASE, MITOCHONDRIAL-RELATED"/>
    <property type="match status" value="1"/>
</dbReference>
<dbReference type="Pfam" id="PF04413">
    <property type="entry name" value="Glycos_transf_N"/>
    <property type="match status" value="1"/>
</dbReference>
<dbReference type="EMBL" id="BAQB01000097">
    <property type="protein sequence ID" value="GBR49507.1"/>
    <property type="molecule type" value="Genomic_DNA"/>
</dbReference>
<feature type="domain" description="3-deoxy-D-manno-octulosonic-acid transferase N-terminal" evidence="9">
    <location>
        <begin position="250"/>
        <end position="427"/>
    </location>
</feature>
<comment type="pathway">
    <text evidence="2">Bacterial outer membrane biogenesis; LPS core biosynthesis.</text>
</comment>
<dbReference type="PANTHER" id="PTHR42755">
    <property type="entry name" value="3-DEOXY-MANNO-OCTULOSONATE CYTIDYLYLTRANSFERASE"/>
    <property type="match status" value="1"/>
</dbReference>
<proteinExistence type="predicted"/>
<feature type="domain" description="DUF374" evidence="8">
    <location>
        <begin position="64"/>
        <end position="134"/>
    </location>
</feature>
<keyword evidence="11" id="KW-1185">Reference proteome</keyword>
<evidence type="ECO:0000313" key="11">
    <source>
        <dbReference type="Proteomes" id="UP001062443"/>
    </source>
</evidence>
<keyword evidence="5 10" id="KW-0808">Transferase</keyword>
<organism evidence="10 11">
    <name type="scientific">Neokomagataea tanensis NBRC 106556</name>
    <dbReference type="NCBI Taxonomy" id="1223519"/>
    <lineage>
        <taxon>Bacteria</taxon>
        <taxon>Pseudomonadati</taxon>
        <taxon>Pseudomonadota</taxon>
        <taxon>Alphaproteobacteria</taxon>
        <taxon>Acetobacterales</taxon>
        <taxon>Acetobacteraceae</taxon>
        <taxon>Neokomagataea</taxon>
    </lineage>
</organism>
<evidence type="ECO:0000256" key="5">
    <source>
        <dbReference type="ARBA" id="ARBA00022679"/>
    </source>
</evidence>
<dbReference type="GO" id="GO:0016740">
    <property type="term" value="F:transferase activity"/>
    <property type="evidence" value="ECO:0007669"/>
    <property type="project" value="UniProtKB-KW"/>
</dbReference>
<evidence type="ECO:0000256" key="2">
    <source>
        <dbReference type="ARBA" id="ARBA00004713"/>
    </source>
</evidence>
<dbReference type="Proteomes" id="UP001062443">
    <property type="component" value="Unassembled WGS sequence"/>
</dbReference>
<evidence type="ECO:0000256" key="7">
    <source>
        <dbReference type="ARBA" id="ARBA00049183"/>
    </source>
</evidence>
<dbReference type="Gene3D" id="3.40.50.11720">
    <property type="entry name" value="3-Deoxy-D-manno-octulosonic-acid transferase, N-terminal domain"/>
    <property type="match status" value="1"/>
</dbReference>
<dbReference type="Gene3D" id="3.40.50.2000">
    <property type="entry name" value="Glycogen Phosphorylase B"/>
    <property type="match status" value="1"/>
</dbReference>
<dbReference type="SUPFAM" id="SSF53756">
    <property type="entry name" value="UDP-Glycosyltransferase/glycogen phosphorylase"/>
    <property type="match status" value="1"/>
</dbReference>
<evidence type="ECO:0000256" key="3">
    <source>
        <dbReference type="ARBA" id="ARBA00012621"/>
    </source>
</evidence>